<proteinExistence type="predicted"/>
<dbReference type="AlphaFoldDB" id="W1I9M0"/>
<accession>W1I9M0</accession>
<protein>
    <submittedName>
        <fullName evidence="1">Unclassified</fullName>
    </submittedName>
</protein>
<geneLocation type="mitochondrion" evidence="1"/>
<organism evidence="1">
    <name type="scientific">Fusarium clavum</name>
    <dbReference type="NCBI Taxonomy" id="2594811"/>
    <lineage>
        <taxon>Eukaryota</taxon>
        <taxon>Fungi</taxon>
        <taxon>Dikarya</taxon>
        <taxon>Ascomycota</taxon>
        <taxon>Pezizomycotina</taxon>
        <taxon>Sordariomycetes</taxon>
        <taxon>Hypocreomycetidae</taxon>
        <taxon>Hypocreales</taxon>
        <taxon>Nectriaceae</taxon>
        <taxon>Fusarium</taxon>
        <taxon>Fusarium incarnatum-equiseti species complex</taxon>
    </lineage>
</organism>
<sequence>MRLWPRQSKNWLALAGTMWRDMIWYDMIWYDMIVWYHGVEDVREKWIGGNCWWGKRQMELAHAVYSTRRGRYDIERWNNRLGKALWHYLLISGRYTDTINLNKIMSEYRYRNIVMLLNKCKPHNFWWLCAVVLHSR</sequence>
<reference evidence="1" key="1">
    <citation type="submission" date="2013-05" db="EMBL/GenBank/DDBJ databases">
        <title>Draft genome sequences of six wheat associated Fusarium spp. isolates.</title>
        <authorList>
            <person name="Moolhuijzen P.M."/>
            <person name="Manners J.M."/>
            <person name="Wilcox S."/>
            <person name="Bellgard M.I."/>
            <person name="Gardiner D.M."/>
        </authorList>
    </citation>
    <scope>NUCLEOTIDE SEQUENCE</scope>
    <source>
        <strain evidence="1">CS3069</strain>
    </source>
</reference>
<dbReference type="EMBL" id="HG321315">
    <property type="protein sequence ID" value="CEF82632.1"/>
    <property type="molecule type" value="Genomic_DNA"/>
</dbReference>
<name>W1I9M0_9HYPO</name>
<dbReference type="EMBL" id="CBMI010005050">
    <property type="protein sequence ID" value="CDL73370.1"/>
    <property type="molecule type" value="Genomic_DNA"/>
</dbReference>
<gene>
    <name evidence="1" type="ORF">BN850_0137580</name>
</gene>
<evidence type="ECO:0000313" key="1">
    <source>
        <dbReference type="EMBL" id="CDL73370.1"/>
    </source>
</evidence>
<keyword evidence="1" id="KW-0496">Mitochondrion</keyword>